<proteinExistence type="predicted"/>
<dbReference type="PROSITE" id="PS50011">
    <property type="entry name" value="PROTEIN_KINASE_DOM"/>
    <property type="match status" value="1"/>
</dbReference>
<sequence length="578" mass="61532">MTEFVLRRTDRTYRVGEPLDRDGGAVVNAVEPASSNLALKQYLPDTLQQRSDLEARIQAMIDSPPAYRAGRSDLPSCAWPEDAAYVSGRFVGFVMPRVDTAGAVAVHDVATSRAGTWRHRVAVAESLARAVALLHDADVVLGDLPERNLLSWGDGWVTLLGCDRMQVVDPGSGRRFPCRAEPDGSRAPELMHASMGSTLRTSSSDIFSLAVRIHMLLLHGGHPFQGQWRGRGHRPAQHVLAGDGLWSYAGNPKLAPLPDAVPLEVLPQALRQYFRAAFVDGARRPQDRPPAHQWVAALMALRESLVTCAREPDHVHGDHLPECPWCPPEALPTRPVRPVRPGYTRPHLPARRPATAAASSPGPAPTRPADDTDSGTGPAPLTVRLAPTPSTGRRPTPPRRRSALRVAAWVALAVVGIGAVGVAGATSRSGPAVTGPAGAASTRAASAPPSAGEPQDPTAALERMRAEDAATVEALAESWVAQLSARPAGAGTAGGTAADAAVLAGHDALRKRYPAAVLLRSTDWNYGGDFWITVIGERFATAEEANAWCDTHRIAPRECFAKELSHSGAVEGSERYRG</sequence>
<dbReference type="Proteomes" id="UP001165283">
    <property type="component" value="Unassembled WGS sequence"/>
</dbReference>
<feature type="domain" description="Protein kinase" evidence="2">
    <location>
        <begin position="13"/>
        <end position="301"/>
    </location>
</feature>
<evidence type="ECO:0000313" key="3">
    <source>
        <dbReference type="EMBL" id="MCO1658982.1"/>
    </source>
</evidence>
<dbReference type="EMBL" id="JAGSOV010000061">
    <property type="protein sequence ID" value="MCO1658982.1"/>
    <property type="molecule type" value="Genomic_DNA"/>
</dbReference>
<gene>
    <name evidence="3" type="ORF">KDL28_28325</name>
</gene>
<feature type="compositionally biased region" description="Low complexity" evidence="1">
    <location>
        <begin position="434"/>
        <end position="452"/>
    </location>
</feature>
<feature type="region of interest" description="Disordered" evidence="1">
    <location>
        <begin position="329"/>
        <end position="400"/>
    </location>
</feature>
<dbReference type="InterPro" id="IPR000719">
    <property type="entry name" value="Prot_kinase_dom"/>
</dbReference>
<evidence type="ECO:0000313" key="4">
    <source>
        <dbReference type="Proteomes" id="UP001165283"/>
    </source>
</evidence>
<dbReference type="InterPro" id="IPR011009">
    <property type="entry name" value="Kinase-like_dom_sf"/>
</dbReference>
<dbReference type="Gene3D" id="1.10.510.10">
    <property type="entry name" value="Transferase(Phosphotransferase) domain 1"/>
    <property type="match status" value="1"/>
</dbReference>
<comment type="caution">
    <text evidence="3">The sequence shown here is derived from an EMBL/GenBank/DDBJ whole genome shotgun (WGS) entry which is preliminary data.</text>
</comment>
<feature type="compositionally biased region" description="Low complexity" evidence="1">
    <location>
        <begin position="344"/>
        <end position="361"/>
    </location>
</feature>
<organism evidence="3 4">
    <name type="scientific">Pseudonocardia humida</name>
    <dbReference type="NCBI Taxonomy" id="2800819"/>
    <lineage>
        <taxon>Bacteria</taxon>
        <taxon>Bacillati</taxon>
        <taxon>Actinomycetota</taxon>
        <taxon>Actinomycetes</taxon>
        <taxon>Pseudonocardiales</taxon>
        <taxon>Pseudonocardiaceae</taxon>
        <taxon>Pseudonocardia</taxon>
    </lineage>
</organism>
<evidence type="ECO:0000259" key="2">
    <source>
        <dbReference type="PROSITE" id="PS50011"/>
    </source>
</evidence>
<dbReference type="RefSeq" id="WP_252443516.1">
    <property type="nucleotide sequence ID" value="NZ_JAGSOV010000061.1"/>
</dbReference>
<feature type="region of interest" description="Disordered" evidence="1">
    <location>
        <begin position="424"/>
        <end position="466"/>
    </location>
</feature>
<name>A0ABT1A7I0_9PSEU</name>
<reference evidence="3" key="1">
    <citation type="submission" date="2021-04" db="EMBL/GenBank/DDBJ databases">
        <title>Pseudonocardia sp. nov., isolated from sandy soil of mangrove forest.</title>
        <authorList>
            <person name="Zan Z."/>
            <person name="Huang R."/>
            <person name="Liu W."/>
        </authorList>
    </citation>
    <scope>NUCLEOTIDE SEQUENCE</scope>
    <source>
        <strain evidence="3">S2-4</strain>
    </source>
</reference>
<accession>A0ABT1A7I0</accession>
<evidence type="ECO:0000256" key="1">
    <source>
        <dbReference type="SAM" id="MobiDB-lite"/>
    </source>
</evidence>
<protein>
    <recommendedName>
        <fullName evidence="2">Protein kinase domain-containing protein</fullName>
    </recommendedName>
</protein>
<keyword evidence="4" id="KW-1185">Reference proteome</keyword>
<dbReference type="SUPFAM" id="SSF56112">
    <property type="entry name" value="Protein kinase-like (PK-like)"/>
    <property type="match status" value="1"/>
</dbReference>